<dbReference type="Gene3D" id="3.30.300.130">
    <property type="entry name" value="Fe-S cluster assembly (FSCA)"/>
    <property type="match status" value="1"/>
</dbReference>
<evidence type="ECO:0000313" key="4">
    <source>
        <dbReference type="Proteomes" id="UP000095713"/>
    </source>
</evidence>
<organism evidence="3 4">
    <name type="scientific">Flavivirga aquatica</name>
    <dbReference type="NCBI Taxonomy" id="1849968"/>
    <lineage>
        <taxon>Bacteria</taxon>
        <taxon>Pseudomonadati</taxon>
        <taxon>Bacteroidota</taxon>
        <taxon>Flavobacteriia</taxon>
        <taxon>Flavobacteriales</taxon>
        <taxon>Flavobacteriaceae</taxon>
        <taxon>Flavivirga</taxon>
    </lineage>
</organism>
<name>A0A1E5TCV1_9FLAO</name>
<gene>
    <name evidence="3" type="ORF">A8C32_10635</name>
</gene>
<dbReference type="GO" id="GO:0005506">
    <property type="term" value="F:iron ion binding"/>
    <property type="evidence" value="ECO:0007669"/>
    <property type="project" value="InterPro"/>
</dbReference>
<evidence type="ECO:0000259" key="2">
    <source>
        <dbReference type="SMART" id="SM00932"/>
    </source>
</evidence>
<comment type="similarity">
    <text evidence="1">Belongs to the NifU family.</text>
</comment>
<feature type="domain" description="Scaffold protein Nfu/NifU N-terminal" evidence="2">
    <location>
        <begin position="110"/>
        <end position="195"/>
    </location>
</feature>
<dbReference type="OrthoDB" id="9796965at2"/>
<comment type="caution">
    <text evidence="3">The sequence shown here is derived from an EMBL/GenBank/DDBJ whole genome shotgun (WGS) entry which is preliminary data.</text>
</comment>
<dbReference type="Gene3D" id="3.30.1370.70">
    <property type="entry name" value="Scaffold protein Nfu/NifU, N-terminal domain"/>
    <property type="match status" value="2"/>
</dbReference>
<dbReference type="InterPro" id="IPR014824">
    <property type="entry name" value="Nfu/NifU_N"/>
</dbReference>
<dbReference type="GO" id="GO:0016226">
    <property type="term" value="P:iron-sulfur cluster assembly"/>
    <property type="evidence" value="ECO:0007669"/>
    <property type="project" value="InterPro"/>
</dbReference>
<reference evidence="3 4" key="1">
    <citation type="submission" date="2016-05" db="EMBL/GenBank/DDBJ databases">
        <title>Draft Genome Sequence of Algibacter sp. Strain SK-16 Isolated from the Surface Water of Aburatsubo Inlet.</title>
        <authorList>
            <person name="Wong S.-K."/>
            <person name="Yoshizawa S."/>
            <person name="Nakajima Y."/>
            <person name="Ogura Y."/>
            <person name="Tetsuya H."/>
            <person name="Hamasaki K."/>
        </authorList>
    </citation>
    <scope>NUCLEOTIDE SEQUENCE [LARGE SCALE GENOMIC DNA]</scope>
    <source>
        <strain evidence="3 4">SK-16</strain>
    </source>
</reference>
<dbReference type="STRING" id="1849968.A8C32_10635"/>
<dbReference type="InterPro" id="IPR034904">
    <property type="entry name" value="FSCA_dom_sf"/>
</dbReference>
<dbReference type="SUPFAM" id="SSF110836">
    <property type="entry name" value="Hypothetical protein SAV1430"/>
    <property type="match status" value="2"/>
</dbReference>
<dbReference type="InterPro" id="IPR001075">
    <property type="entry name" value="NIF_FeS_clus_asmbl_NifU_C"/>
</dbReference>
<dbReference type="AlphaFoldDB" id="A0A1E5TCV1"/>
<dbReference type="RefSeq" id="WP_069828615.1">
    <property type="nucleotide sequence ID" value="NZ_MDJD01000007.1"/>
</dbReference>
<dbReference type="EMBL" id="MDJD01000007">
    <property type="protein sequence ID" value="OEK09178.1"/>
    <property type="molecule type" value="Genomic_DNA"/>
</dbReference>
<dbReference type="Pfam" id="PF08712">
    <property type="entry name" value="Nfu_N"/>
    <property type="match status" value="2"/>
</dbReference>
<evidence type="ECO:0000256" key="1">
    <source>
        <dbReference type="ARBA" id="ARBA00006420"/>
    </source>
</evidence>
<keyword evidence="4" id="KW-1185">Reference proteome</keyword>
<dbReference type="SUPFAM" id="SSF117916">
    <property type="entry name" value="Fe-S cluster assembly (FSCA) domain-like"/>
    <property type="match status" value="1"/>
</dbReference>
<dbReference type="PANTHER" id="PTHR11178:SF1">
    <property type="entry name" value="NFU1 IRON-SULFUR CLUSTER SCAFFOLD HOMOLOG, MITOCHONDRIAL"/>
    <property type="match status" value="1"/>
</dbReference>
<protein>
    <recommendedName>
        <fullName evidence="2">Scaffold protein Nfu/NifU N-terminal domain-containing protein</fullName>
    </recommendedName>
</protein>
<dbReference type="Pfam" id="PF01106">
    <property type="entry name" value="NifU"/>
    <property type="match status" value="1"/>
</dbReference>
<sequence>MNTFSVSIQETTNNSIIKFELNQFITKHQSFEFNNIDEAKTSPLAQQLFYLPFIKKVYISGNFIAVERYNIVEWTDVQDEVAQQIETYLNDGGVIIEASAETPKKVPVTVYAESTPNPSVMKFVANKKIVTALFEFTSIDDAKLSPLATELFHFPFVKSVFIDENYVSITKYDMAEWQDITIELREFIRTYIEEGKEIVLPNATETLQKTTKQLDSNFDKLDDISKEIINILEEYVKPAVASDGGNIQFISYDADTKNVSVLLQGACSGCPSSTYTLKSGIENMLKEMLPGKVEMVEAING</sequence>
<dbReference type="PANTHER" id="PTHR11178">
    <property type="entry name" value="IRON-SULFUR CLUSTER SCAFFOLD PROTEIN NFU-RELATED"/>
    <property type="match status" value="1"/>
</dbReference>
<accession>A0A1E5TCV1</accession>
<dbReference type="SMART" id="SM00932">
    <property type="entry name" value="Nfu_N"/>
    <property type="match status" value="2"/>
</dbReference>
<dbReference type="InterPro" id="IPR036498">
    <property type="entry name" value="Nfu/NifU_N_sf"/>
</dbReference>
<dbReference type="Proteomes" id="UP000095713">
    <property type="component" value="Unassembled WGS sequence"/>
</dbReference>
<evidence type="ECO:0000313" key="3">
    <source>
        <dbReference type="EMBL" id="OEK09178.1"/>
    </source>
</evidence>
<proteinExistence type="inferred from homology"/>
<feature type="domain" description="Scaffold protein Nfu/NifU N-terminal" evidence="2">
    <location>
        <begin position="6"/>
        <end position="92"/>
    </location>
</feature>
<dbReference type="GO" id="GO:0051536">
    <property type="term" value="F:iron-sulfur cluster binding"/>
    <property type="evidence" value="ECO:0007669"/>
    <property type="project" value="InterPro"/>
</dbReference>